<feature type="transmembrane region" description="Helical" evidence="2">
    <location>
        <begin position="736"/>
        <end position="755"/>
    </location>
</feature>
<dbReference type="SUPFAM" id="SSF103473">
    <property type="entry name" value="MFS general substrate transporter"/>
    <property type="match status" value="1"/>
</dbReference>
<gene>
    <name evidence="3" type="ORF">AYI68_g755</name>
</gene>
<feature type="transmembrane region" description="Helical" evidence="2">
    <location>
        <begin position="680"/>
        <end position="697"/>
    </location>
</feature>
<evidence type="ECO:0000256" key="2">
    <source>
        <dbReference type="SAM" id="Phobius"/>
    </source>
</evidence>
<protein>
    <submittedName>
        <fullName evidence="3">Uncharacterized protein</fullName>
    </submittedName>
</protein>
<feature type="transmembrane region" description="Helical" evidence="2">
    <location>
        <begin position="365"/>
        <end position="387"/>
    </location>
</feature>
<dbReference type="Proteomes" id="UP000187455">
    <property type="component" value="Unassembled WGS sequence"/>
</dbReference>
<evidence type="ECO:0000313" key="4">
    <source>
        <dbReference type="Proteomes" id="UP000187455"/>
    </source>
</evidence>
<feature type="transmembrane region" description="Helical" evidence="2">
    <location>
        <begin position="484"/>
        <end position="511"/>
    </location>
</feature>
<feature type="transmembrane region" description="Helical" evidence="2">
    <location>
        <begin position="703"/>
        <end position="724"/>
    </location>
</feature>
<feature type="transmembrane region" description="Helical" evidence="2">
    <location>
        <begin position="613"/>
        <end position="636"/>
    </location>
</feature>
<name>A0A1R0H7B2_9FUNG</name>
<feature type="region of interest" description="Disordered" evidence="1">
    <location>
        <begin position="103"/>
        <end position="127"/>
    </location>
</feature>
<keyword evidence="4" id="KW-1185">Reference proteome</keyword>
<accession>A0A1R0H7B2</accession>
<keyword evidence="2" id="KW-1133">Transmembrane helix</keyword>
<feature type="transmembrane region" description="Helical" evidence="2">
    <location>
        <begin position="648"/>
        <end position="668"/>
    </location>
</feature>
<feature type="transmembrane region" description="Helical" evidence="2">
    <location>
        <begin position="394"/>
        <end position="413"/>
    </location>
</feature>
<comment type="caution">
    <text evidence="3">The sequence shown here is derived from an EMBL/GenBank/DDBJ whole genome shotgun (WGS) entry which is preliminary data.</text>
</comment>
<evidence type="ECO:0000256" key="1">
    <source>
        <dbReference type="SAM" id="MobiDB-lite"/>
    </source>
</evidence>
<feature type="transmembrane region" description="Helical" evidence="2">
    <location>
        <begin position="767"/>
        <end position="788"/>
    </location>
</feature>
<sequence>MEGEQGYPARNSSLPYINTIQERIMKNLGVEDTYVHVESSITGSKILSDAFKPFHDTVISSPEDKSAIEHHHTYVNSQTGGIRRKMDVAIDVGADNWARSAAMSNNLKKKSRSTKNPRIKNGPVDIDGQVNKVFGNQQTFGSAFSQYKSKSNAIHCDLLENPDFSKGSLFMSSPYNASHFSHNSSPSYGVQYPNKVKSSPRINISQHEFMRESGSIEGSPSKGYPGLDTKNAEFRHKNISILDQLVFSKLTPQTSPQNVGPNFNNHRNLAPNDQIGHNFLLKKIFSKIMSPYREPENSSGDALTFSDCFGVTSNISAIYKTLMVLFLVLNFLLSCLTTVSVSRIMSPSMNHSIDQRQFEHSRNTTIAFLFPIITAFCGMFALCSYCISLRSSVLSSISIFSFASILSGISMIISKNSNWLAFTTLVLVLIAMAQLYFTFFEFSLKNTTNLQSKNITNLAAITWFFSSALVLLLLQIFVSKSQKFNYIFLGSLQIFLLIFVIATISLGFHLLKRKRITEPSNPNTRESSCESASTLNEESKYFGYQQLPNPTVDLEIPPPAKSVPGSPDNSSRILIRLRHDSEHSRTVVPEHIRNPSTNSSFKPFIENPNYKRIGLFVALLLHLLASYLIITGIFIYYSNNNILNSLKYGYFSIVSAVALVISAASLVLTRRNLGTIHTSIKSIILTIAIILFLLAKSTPLLNFSTYLIALSLILVFADTISISASFARNWFGQDSCLLNYGLCFSIIALVMISIAPSQMSLLAYKSLISKHVSIVVSAILFLLSSALFSTLH</sequence>
<feature type="compositionally biased region" description="Basic residues" evidence="1">
    <location>
        <begin position="107"/>
        <end position="118"/>
    </location>
</feature>
<organism evidence="3 4">
    <name type="scientific">Smittium mucronatum</name>
    <dbReference type="NCBI Taxonomy" id="133383"/>
    <lineage>
        <taxon>Eukaryota</taxon>
        <taxon>Fungi</taxon>
        <taxon>Fungi incertae sedis</taxon>
        <taxon>Zoopagomycota</taxon>
        <taxon>Kickxellomycotina</taxon>
        <taxon>Harpellomycetes</taxon>
        <taxon>Harpellales</taxon>
        <taxon>Legeriomycetaceae</taxon>
        <taxon>Smittium</taxon>
    </lineage>
</organism>
<evidence type="ECO:0000313" key="3">
    <source>
        <dbReference type="EMBL" id="OLY85065.1"/>
    </source>
</evidence>
<dbReference type="OrthoDB" id="5655608at2759"/>
<dbReference type="EMBL" id="LSSL01000251">
    <property type="protein sequence ID" value="OLY85065.1"/>
    <property type="molecule type" value="Genomic_DNA"/>
</dbReference>
<proteinExistence type="predicted"/>
<keyword evidence="2" id="KW-0812">Transmembrane</keyword>
<feature type="transmembrane region" description="Helical" evidence="2">
    <location>
        <begin position="322"/>
        <end position="345"/>
    </location>
</feature>
<dbReference type="InterPro" id="IPR036259">
    <property type="entry name" value="MFS_trans_sf"/>
</dbReference>
<reference evidence="3 4" key="1">
    <citation type="journal article" date="2016" name="Mol. Biol. Evol.">
        <title>Genome-Wide Survey of Gut Fungi (Harpellales) Reveals the First Horizontally Transferred Ubiquitin Gene from a Mosquito Host.</title>
        <authorList>
            <person name="Wang Y."/>
            <person name="White M.M."/>
            <person name="Kvist S."/>
            <person name="Moncalvo J.M."/>
        </authorList>
    </citation>
    <scope>NUCLEOTIDE SEQUENCE [LARGE SCALE GENOMIC DNA]</scope>
    <source>
        <strain evidence="3 4">ALG-7-W6</strain>
    </source>
</reference>
<feature type="transmembrane region" description="Helical" evidence="2">
    <location>
        <begin position="419"/>
        <end position="437"/>
    </location>
</feature>
<keyword evidence="2" id="KW-0472">Membrane</keyword>
<feature type="transmembrane region" description="Helical" evidence="2">
    <location>
        <begin position="458"/>
        <end position="478"/>
    </location>
</feature>
<dbReference type="AlphaFoldDB" id="A0A1R0H7B2"/>